<keyword evidence="1" id="KW-0547">Nucleotide-binding</keyword>
<gene>
    <name evidence="8" type="ORF">F0L74_10985</name>
</gene>
<dbReference type="Pfam" id="PF25601">
    <property type="entry name" value="AAA_lid_14"/>
    <property type="match status" value="1"/>
</dbReference>
<evidence type="ECO:0000313" key="8">
    <source>
        <dbReference type="EMBL" id="KAA2243036.1"/>
    </source>
</evidence>
<dbReference type="Gene3D" id="1.10.8.60">
    <property type="match status" value="1"/>
</dbReference>
<dbReference type="PROSITE" id="PS00688">
    <property type="entry name" value="SIGMA54_INTERACT_3"/>
    <property type="match status" value="1"/>
</dbReference>
<evidence type="ECO:0000259" key="7">
    <source>
        <dbReference type="PROSITE" id="PS50045"/>
    </source>
</evidence>
<dbReference type="PROSITE" id="PS50045">
    <property type="entry name" value="SIGMA54_INTERACT_4"/>
    <property type="match status" value="1"/>
</dbReference>
<dbReference type="Gene3D" id="3.30.450.40">
    <property type="match status" value="1"/>
</dbReference>
<dbReference type="InterPro" id="IPR009057">
    <property type="entry name" value="Homeodomain-like_sf"/>
</dbReference>
<dbReference type="SUPFAM" id="SSF46689">
    <property type="entry name" value="Homeodomain-like"/>
    <property type="match status" value="1"/>
</dbReference>
<dbReference type="GO" id="GO:0003677">
    <property type="term" value="F:DNA binding"/>
    <property type="evidence" value="ECO:0007669"/>
    <property type="project" value="UniProtKB-KW"/>
</dbReference>
<proteinExistence type="predicted"/>
<keyword evidence="2" id="KW-0067">ATP-binding</keyword>
<dbReference type="SUPFAM" id="SSF52540">
    <property type="entry name" value="P-loop containing nucleoside triphosphate hydrolases"/>
    <property type="match status" value="1"/>
</dbReference>
<dbReference type="Gene3D" id="1.10.10.60">
    <property type="entry name" value="Homeodomain-like"/>
    <property type="match status" value="1"/>
</dbReference>
<dbReference type="InterPro" id="IPR003593">
    <property type="entry name" value="AAA+_ATPase"/>
</dbReference>
<dbReference type="InterPro" id="IPR025662">
    <property type="entry name" value="Sigma_54_int_dom_ATP-bd_1"/>
</dbReference>
<dbReference type="Gene3D" id="3.40.50.300">
    <property type="entry name" value="P-loop containing nucleotide triphosphate hydrolases"/>
    <property type="match status" value="1"/>
</dbReference>
<dbReference type="InterPro" id="IPR002078">
    <property type="entry name" value="Sigma_54_int"/>
</dbReference>
<dbReference type="Pfam" id="PF00158">
    <property type="entry name" value="Sigma54_activat"/>
    <property type="match status" value="1"/>
</dbReference>
<evidence type="ECO:0000256" key="6">
    <source>
        <dbReference type="ARBA" id="ARBA00023163"/>
    </source>
</evidence>
<reference evidence="8 9" key="2">
    <citation type="submission" date="2019-09" db="EMBL/GenBank/DDBJ databases">
        <authorList>
            <person name="Jin C."/>
        </authorList>
    </citation>
    <scope>NUCLEOTIDE SEQUENCE [LARGE SCALE GENOMIC DNA]</scope>
    <source>
        <strain evidence="8 9">BN140078</strain>
    </source>
</reference>
<dbReference type="CDD" id="cd00009">
    <property type="entry name" value="AAA"/>
    <property type="match status" value="1"/>
</dbReference>
<dbReference type="InterPro" id="IPR025944">
    <property type="entry name" value="Sigma_54_int_dom_CS"/>
</dbReference>
<evidence type="ECO:0000313" key="9">
    <source>
        <dbReference type="Proteomes" id="UP000324611"/>
    </source>
</evidence>
<accession>A0A5B2VXZ5</accession>
<evidence type="ECO:0000256" key="3">
    <source>
        <dbReference type="ARBA" id="ARBA00023015"/>
    </source>
</evidence>
<evidence type="ECO:0000256" key="1">
    <source>
        <dbReference type="ARBA" id="ARBA00022741"/>
    </source>
</evidence>
<keyword evidence="4" id="KW-0238">DNA-binding</keyword>
<dbReference type="GO" id="GO:0005524">
    <property type="term" value="F:ATP binding"/>
    <property type="evidence" value="ECO:0007669"/>
    <property type="project" value="UniProtKB-KW"/>
</dbReference>
<feature type="domain" description="Sigma-54 factor interaction" evidence="7">
    <location>
        <begin position="371"/>
        <end position="600"/>
    </location>
</feature>
<keyword evidence="3" id="KW-0805">Transcription regulation</keyword>
<protein>
    <submittedName>
        <fullName evidence="8">AAA domain-containing protein</fullName>
    </submittedName>
</protein>
<dbReference type="InterPro" id="IPR058031">
    <property type="entry name" value="AAA_lid_NorR"/>
</dbReference>
<dbReference type="GO" id="GO:0006355">
    <property type="term" value="P:regulation of DNA-templated transcription"/>
    <property type="evidence" value="ECO:0007669"/>
    <property type="project" value="InterPro"/>
</dbReference>
<name>A0A5B2VXZ5_9BACT</name>
<dbReference type="PANTHER" id="PTHR32071">
    <property type="entry name" value="TRANSCRIPTIONAL REGULATORY PROTEIN"/>
    <property type="match status" value="1"/>
</dbReference>
<evidence type="ECO:0000256" key="2">
    <source>
        <dbReference type="ARBA" id="ARBA00022840"/>
    </source>
</evidence>
<dbReference type="InterPro" id="IPR029016">
    <property type="entry name" value="GAF-like_dom_sf"/>
</dbReference>
<dbReference type="InterPro" id="IPR027417">
    <property type="entry name" value="P-loop_NTPase"/>
</dbReference>
<dbReference type="PANTHER" id="PTHR32071:SF117">
    <property type="entry name" value="PTS-DEPENDENT DIHYDROXYACETONE KINASE OPERON REGULATORY PROTEIN-RELATED"/>
    <property type="match status" value="1"/>
</dbReference>
<evidence type="ECO:0000256" key="4">
    <source>
        <dbReference type="ARBA" id="ARBA00023125"/>
    </source>
</evidence>
<comment type="caution">
    <text evidence="8">The sequence shown here is derived from an EMBL/GenBank/DDBJ whole genome shotgun (WGS) entry which is preliminary data.</text>
</comment>
<dbReference type="AlphaFoldDB" id="A0A5B2VXZ5"/>
<reference evidence="8 9" key="1">
    <citation type="submission" date="2019-09" db="EMBL/GenBank/DDBJ databases">
        <title>Chitinophaga ginsengihumi sp. nov., isolated from soil of ginseng rhizosphere.</title>
        <authorList>
            <person name="Lee J."/>
        </authorList>
    </citation>
    <scope>NUCLEOTIDE SEQUENCE [LARGE SCALE GENOMIC DNA]</scope>
    <source>
        <strain evidence="8 9">BN140078</strain>
    </source>
</reference>
<keyword evidence="5" id="KW-0010">Activator</keyword>
<dbReference type="Proteomes" id="UP000324611">
    <property type="component" value="Unassembled WGS sequence"/>
</dbReference>
<keyword evidence="6" id="KW-0804">Transcription</keyword>
<evidence type="ECO:0000256" key="5">
    <source>
        <dbReference type="ARBA" id="ARBA00023159"/>
    </source>
</evidence>
<organism evidence="8 9">
    <name type="scientific">Chitinophaga agrisoli</name>
    <dbReference type="NCBI Taxonomy" id="2607653"/>
    <lineage>
        <taxon>Bacteria</taxon>
        <taxon>Pseudomonadati</taxon>
        <taxon>Bacteroidota</taxon>
        <taxon>Chitinophagia</taxon>
        <taxon>Chitinophagales</taxon>
        <taxon>Chitinophagaceae</taxon>
        <taxon>Chitinophaga</taxon>
    </lineage>
</organism>
<sequence>MICHDANNLNVACLRVRSAKQLFQLLNDRLKRLLGYTYTTIFLPGTNKTTLYNYFSDLQHHPFARSAAATTSSINPYLLHPADSKKWKPLQLDLLNGEKFIGRWILLYGAQETVSETCLESLPGFAELIAATLTNSIDYEEMLDREKENDIIQSLNIDFATIRQKQDLLKVIHFKLKNLFDFSDQFVAVINDDKLTLSSFLQDTQSWADEHPKYKQSVAAKYPLNDGVFNKVILSKDPQVFDLRQQHARGNMPEYFQILYDSGVRMVFMVGLHVRDRMIGLWCICQVDGQHMSSGQLQLIRKISVQLSIAVENIKANEAIAAKEEEGRLLLRMSDDIANIHDLIKRYKQQLEEKKIYLEEEIGTTHNYAEIIGNGPEMQKVFRLVSKVAGTDSTVLILGETGTGKELIARAIHNNSSRKERIMVKVNCATLPVHLVESELFGHERGSFTGAIERRIGKFELANHGTLFLDEIGELPPELQVKLLRALQEKEIERIGGKTTIKVDVRIIAATNRDIEKEVAEGRFRNDLYYRLNIFPICLPPLRSRTEDIPVLAAHFMQRFSKKLGKQINKISHSKLQELLQYSWPGNIRELEHLVERSILLTTGDTITDIPLPSPRQQNVSQPAQVYFSLKTIDENEREHILNTLIYCKGKITGEGGAAQRLGVPNSTLSSKMKRLGIRKEHFK</sequence>
<dbReference type="SMART" id="SM00382">
    <property type="entry name" value="AAA"/>
    <property type="match status" value="1"/>
</dbReference>
<keyword evidence="9" id="KW-1185">Reference proteome</keyword>
<dbReference type="PROSITE" id="PS00675">
    <property type="entry name" value="SIGMA54_INTERACT_1"/>
    <property type="match status" value="1"/>
</dbReference>
<dbReference type="SUPFAM" id="SSF55781">
    <property type="entry name" value="GAF domain-like"/>
    <property type="match status" value="1"/>
</dbReference>
<dbReference type="FunFam" id="3.40.50.300:FF:000006">
    <property type="entry name" value="DNA-binding transcriptional regulator NtrC"/>
    <property type="match status" value="1"/>
</dbReference>
<dbReference type="EMBL" id="VUOC01000002">
    <property type="protein sequence ID" value="KAA2243036.1"/>
    <property type="molecule type" value="Genomic_DNA"/>
</dbReference>